<dbReference type="Proteomes" id="UP000319576">
    <property type="component" value="Chromosome"/>
</dbReference>
<proteinExistence type="predicted"/>
<dbReference type="OrthoDB" id="103324at2"/>
<keyword evidence="4" id="KW-1185">Reference proteome</keyword>
<dbReference type="InterPro" id="IPR036188">
    <property type="entry name" value="FAD/NAD-bd_sf"/>
</dbReference>
<dbReference type="Pfam" id="PF04820">
    <property type="entry name" value="Trp_halogenase"/>
    <property type="match status" value="1"/>
</dbReference>
<evidence type="ECO:0000256" key="2">
    <source>
        <dbReference type="ARBA" id="ARBA00023033"/>
    </source>
</evidence>
<dbReference type="KEGG" id="uli:ETAA1_02960"/>
<keyword evidence="2" id="KW-0503">Monooxygenase</keyword>
<sequence>MTRLDCDLVVLGSGFGGTLLAIVARSLGLSVAVVERGTHPRFAIGESSTPLADFKLARIADRFGLDWLRPLAKYGPWKATYPHLSCGLKRGFSFFRHRAGESFAPAEGNANALIVAASPTDATADTHWYRPDFDAHLVERAVAAGAHYLDRCEVHTLRHTKPGWEIEGARPDGAVSVRAGLLIDATGTGQALAEALKLEAVDPAQLRTRSRALYSHFRGVAHWHDVLGPAATADHPFPCDAAALHQIIDGGWMWVLRFENGITSAGFSLDPDRHPVRPGESPDAEWRRLLDTYPSLARQFADAVPTRPLVRTGRLQRRLTRAAGPDWALLPHAAGFLDAWLSPGIAQTLYAVNRLANVLADEPAARARRLAGYGDAVLRELAWVDEITGTCFECLDRFPVLATAVMVYFTAAIYCEERERRGEAGPDEGFLLADHPEYRAAAAKLFAAARTTADADAFLAAARRALEPYNSCGLCDPRRRNMYPYTASHAAR</sequence>
<dbReference type="EMBL" id="CP036273">
    <property type="protein sequence ID" value="QDU18410.1"/>
    <property type="molecule type" value="Genomic_DNA"/>
</dbReference>
<reference evidence="3 4" key="1">
    <citation type="submission" date="2019-02" db="EMBL/GenBank/DDBJ databases">
        <title>Deep-cultivation of Planctomycetes and their phenomic and genomic characterization uncovers novel biology.</title>
        <authorList>
            <person name="Wiegand S."/>
            <person name="Jogler M."/>
            <person name="Boedeker C."/>
            <person name="Pinto D."/>
            <person name="Vollmers J."/>
            <person name="Rivas-Marin E."/>
            <person name="Kohn T."/>
            <person name="Peeters S.H."/>
            <person name="Heuer A."/>
            <person name="Rast P."/>
            <person name="Oberbeckmann S."/>
            <person name="Bunk B."/>
            <person name="Jeske O."/>
            <person name="Meyerdierks A."/>
            <person name="Storesund J.E."/>
            <person name="Kallscheuer N."/>
            <person name="Luecker S."/>
            <person name="Lage O.M."/>
            <person name="Pohl T."/>
            <person name="Merkel B.J."/>
            <person name="Hornburger P."/>
            <person name="Mueller R.-W."/>
            <person name="Bruemmer F."/>
            <person name="Labrenz M."/>
            <person name="Spormann A.M."/>
            <person name="Op den Camp H."/>
            <person name="Overmann J."/>
            <person name="Amann R."/>
            <person name="Jetten M.S.M."/>
            <person name="Mascher T."/>
            <person name="Medema M.H."/>
            <person name="Devos D.P."/>
            <person name="Kaster A.-K."/>
            <person name="Ovreas L."/>
            <person name="Rohde M."/>
            <person name="Galperin M.Y."/>
            <person name="Jogler C."/>
        </authorList>
    </citation>
    <scope>NUCLEOTIDE SEQUENCE [LARGE SCALE GENOMIC DNA]</scope>
    <source>
        <strain evidence="3 4">ETA_A1</strain>
    </source>
</reference>
<dbReference type="RefSeq" id="WP_145233677.1">
    <property type="nucleotide sequence ID" value="NZ_CP036273.1"/>
</dbReference>
<organism evidence="3 4">
    <name type="scientific">Urbifossiella limnaea</name>
    <dbReference type="NCBI Taxonomy" id="2528023"/>
    <lineage>
        <taxon>Bacteria</taxon>
        <taxon>Pseudomonadati</taxon>
        <taxon>Planctomycetota</taxon>
        <taxon>Planctomycetia</taxon>
        <taxon>Gemmatales</taxon>
        <taxon>Gemmataceae</taxon>
        <taxon>Urbifossiella</taxon>
    </lineage>
</organism>
<dbReference type="PANTHER" id="PTHR43747:SF5">
    <property type="entry name" value="FAD-BINDING DOMAIN-CONTAINING PROTEIN"/>
    <property type="match status" value="1"/>
</dbReference>
<keyword evidence="1" id="KW-0560">Oxidoreductase</keyword>
<dbReference type="GO" id="GO:0004497">
    <property type="term" value="F:monooxygenase activity"/>
    <property type="evidence" value="ECO:0007669"/>
    <property type="project" value="UniProtKB-KW"/>
</dbReference>
<evidence type="ECO:0000313" key="4">
    <source>
        <dbReference type="Proteomes" id="UP000319576"/>
    </source>
</evidence>
<gene>
    <name evidence="3" type="ORF">ETAA1_02960</name>
</gene>
<protein>
    <submittedName>
        <fullName evidence="3">Tryptophan halogenase</fullName>
    </submittedName>
</protein>
<dbReference type="PANTHER" id="PTHR43747">
    <property type="entry name" value="FAD-BINDING PROTEIN"/>
    <property type="match status" value="1"/>
</dbReference>
<dbReference type="AlphaFoldDB" id="A0A517XLN1"/>
<evidence type="ECO:0000313" key="3">
    <source>
        <dbReference type="EMBL" id="QDU18410.1"/>
    </source>
</evidence>
<dbReference type="InterPro" id="IPR006905">
    <property type="entry name" value="Flavin_halogenase"/>
</dbReference>
<name>A0A517XLN1_9BACT</name>
<dbReference type="Gene3D" id="3.50.50.60">
    <property type="entry name" value="FAD/NAD(P)-binding domain"/>
    <property type="match status" value="1"/>
</dbReference>
<dbReference type="InterPro" id="IPR050816">
    <property type="entry name" value="Flavin-dep_Halogenase_NPB"/>
</dbReference>
<accession>A0A517XLN1</accession>
<dbReference type="SUPFAM" id="SSF51905">
    <property type="entry name" value="FAD/NAD(P)-binding domain"/>
    <property type="match status" value="1"/>
</dbReference>
<evidence type="ECO:0000256" key="1">
    <source>
        <dbReference type="ARBA" id="ARBA00023002"/>
    </source>
</evidence>